<keyword evidence="3" id="KW-0813">Transport</keyword>
<dbReference type="PROSITE" id="PS00217">
    <property type="entry name" value="SUGAR_TRANSPORT_2"/>
    <property type="match status" value="1"/>
</dbReference>
<dbReference type="InterPro" id="IPR050814">
    <property type="entry name" value="Myo-inositol_Transporter"/>
</dbReference>
<feature type="transmembrane region" description="Helical" evidence="8">
    <location>
        <begin position="121"/>
        <end position="142"/>
    </location>
</feature>
<dbReference type="InterPro" id="IPR020846">
    <property type="entry name" value="MFS_dom"/>
</dbReference>
<dbReference type="InterPro" id="IPR005829">
    <property type="entry name" value="Sugar_transporter_CS"/>
</dbReference>
<feature type="transmembrane region" description="Helical" evidence="8">
    <location>
        <begin position="35"/>
        <end position="51"/>
    </location>
</feature>
<evidence type="ECO:0000256" key="5">
    <source>
        <dbReference type="ARBA" id="ARBA00022989"/>
    </source>
</evidence>
<evidence type="ECO:0000313" key="10">
    <source>
        <dbReference type="EMBL" id="TQE02468.1"/>
    </source>
</evidence>
<dbReference type="PANTHER" id="PTHR48020:SF24">
    <property type="entry name" value="INOSITOL TRANSPORTER 4"/>
    <property type="match status" value="1"/>
</dbReference>
<dbReference type="PRINTS" id="PR00171">
    <property type="entry name" value="SUGRTRNSPORT"/>
</dbReference>
<comment type="similarity">
    <text evidence="2">Belongs to the major facilitator superfamily. Sugar transporter (TC 2.A.1.1) family.</text>
</comment>
<proteinExistence type="inferred from homology"/>
<keyword evidence="4 8" id="KW-0812">Transmembrane</keyword>
<dbReference type="GO" id="GO:0005366">
    <property type="term" value="F:myo-inositol:proton symporter activity"/>
    <property type="evidence" value="ECO:0007669"/>
    <property type="project" value="TreeGrafter"/>
</dbReference>
<evidence type="ECO:0000259" key="9">
    <source>
        <dbReference type="PROSITE" id="PS50850"/>
    </source>
</evidence>
<dbReference type="EMBL" id="VIEB01000175">
    <property type="protein sequence ID" value="TQE02468.1"/>
    <property type="molecule type" value="Genomic_DNA"/>
</dbReference>
<gene>
    <name evidence="10" type="ORF">C1H46_011876</name>
</gene>
<organism evidence="10 11">
    <name type="scientific">Malus baccata</name>
    <name type="common">Siberian crab apple</name>
    <name type="synonym">Pyrus baccata</name>
    <dbReference type="NCBI Taxonomy" id="106549"/>
    <lineage>
        <taxon>Eukaryota</taxon>
        <taxon>Viridiplantae</taxon>
        <taxon>Streptophyta</taxon>
        <taxon>Embryophyta</taxon>
        <taxon>Tracheophyta</taxon>
        <taxon>Spermatophyta</taxon>
        <taxon>Magnoliopsida</taxon>
        <taxon>eudicotyledons</taxon>
        <taxon>Gunneridae</taxon>
        <taxon>Pentapetalae</taxon>
        <taxon>rosids</taxon>
        <taxon>fabids</taxon>
        <taxon>Rosales</taxon>
        <taxon>Rosaceae</taxon>
        <taxon>Amygdaloideae</taxon>
        <taxon>Maleae</taxon>
        <taxon>Malus</taxon>
    </lineage>
</organism>
<dbReference type="Gene3D" id="1.20.1250.20">
    <property type="entry name" value="MFS general substrate transporter like domains"/>
    <property type="match status" value="1"/>
</dbReference>
<dbReference type="GO" id="GO:0016020">
    <property type="term" value="C:membrane"/>
    <property type="evidence" value="ECO:0007669"/>
    <property type="project" value="UniProtKB-SubCell"/>
</dbReference>
<evidence type="ECO:0000256" key="1">
    <source>
        <dbReference type="ARBA" id="ARBA00004141"/>
    </source>
</evidence>
<dbReference type="InterPro" id="IPR036259">
    <property type="entry name" value="MFS_trans_sf"/>
</dbReference>
<evidence type="ECO:0000256" key="3">
    <source>
        <dbReference type="ARBA" id="ARBA00022448"/>
    </source>
</evidence>
<dbReference type="PROSITE" id="PS50850">
    <property type="entry name" value="MFS"/>
    <property type="match status" value="1"/>
</dbReference>
<comment type="subcellular location">
    <subcellularLocation>
        <location evidence="1">Membrane</location>
        <topology evidence="1">Multi-pass membrane protein</topology>
    </subcellularLocation>
</comment>
<evidence type="ECO:0000256" key="6">
    <source>
        <dbReference type="ARBA" id="ARBA00023136"/>
    </source>
</evidence>
<evidence type="ECO:0000256" key="7">
    <source>
        <dbReference type="SAM" id="MobiDB-lite"/>
    </source>
</evidence>
<evidence type="ECO:0000256" key="8">
    <source>
        <dbReference type="SAM" id="Phobius"/>
    </source>
</evidence>
<comment type="caution">
    <text evidence="10">The sequence shown here is derived from an EMBL/GenBank/DDBJ whole genome shotgun (WGS) entry which is preliminary data.</text>
</comment>
<dbReference type="InterPro" id="IPR003663">
    <property type="entry name" value="Sugar/inositol_transpt"/>
</dbReference>
<keyword evidence="11" id="KW-1185">Reference proteome</keyword>
<dbReference type="Pfam" id="PF00083">
    <property type="entry name" value="Sugar_tr"/>
    <property type="match status" value="1"/>
</dbReference>
<name>A0A540MUK7_MALBA</name>
<accession>A0A540MUK7</accession>
<dbReference type="InterPro" id="IPR005828">
    <property type="entry name" value="MFS_sugar_transport-like"/>
</dbReference>
<dbReference type="STRING" id="106549.A0A540MUK7"/>
<dbReference type="PANTHER" id="PTHR48020">
    <property type="entry name" value="PROTON MYO-INOSITOL COTRANSPORTER"/>
    <property type="match status" value="1"/>
</dbReference>
<protein>
    <recommendedName>
        <fullName evidence="9">Major facilitator superfamily (MFS) profile domain-containing protein</fullName>
    </recommendedName>
</protein>
<evidence type="ECO:0000256" key="4">
    <source>
        <dbReference type="ARBA" id="ARBA00022692"/>
    </source>
</evidence>
<evidence type="ECO:0000256" key="2">
    <source>
        <dbReference type="ARBA" id="ARBA00010992"/>
    </source>
</evidence>
<feature type="region of interest" description="Disordered" evidence="7">
    <location>
        <begin position="1"/>
        <end position="22"/>
    </location>
</feature>
<sequence length="193" mass="20639">MQWIKKEENGQGGAPPSSKTEFTECWRTTWRTPDIMHLALSAVIGGLLFGYDTGLLRSWQENMAAGDHSEHGSCCAIIEAAVGEWMNDTLGGKKSILITDVVFFVGAIVMGAAPAKWMIAIGRIIVGLGVGMASMTPPLYILESGASPQKIRGALVSSNGMLCTRGQFLSDLISVTFTKLKEPGVGCLESPEF</sequence>
<feature type="transmembrane region" description="Helical" evidence="8">
    <location>
        <begin position="96"/>
        <end position="115"/>
    </location>
</feature>
<dbReference type="Proteomes" id="UP000315295">
    <property type="component" value="Unassembled WGS sequence"/>
</dbReference>
<dbReference type="AlphaFoldDB" id="A0A540MUK7"/>
<evidence type="ECO:0000313" key="11">
    <source>
        <dbReference type="Proteomes" id="UP000315295"/>
    </source>
</evidence>
<keyword evidence="6 8" id="KW-0472">Membrane</keyword>
<keyword evidence="5 8" id="KW-1133">Transmembrane helix</keyword>
<feature type="domain" description="Major facilitator superfamily (MFS) profile" evidence="9">
    <location>
        <begin position="1"/>
        <end position="193"/>
    </location>
</feature>
<dbReference type="SUPFAM" id="SSF103473">
    <property type="entry name" value="MFS general substrate transporter"/>
    <property type="match status" value="1"/>
</dbReference>
<reference evidence="10 11" key="1">
    <citation type="journal article" date="2019" name="G3 (Bethesda)">
        <title>Sequencing of a Wild Apple (Malus baccata) Genome Unravels the Differences Between Cultivated and Wild Apple Species Regarding Disease Resistance and Cold Tolerance.</title>
        <authorList>
            <person name="Chen X."/>
        </authorList>
    </citation>
    <scope>NUCLEOTIDE SEQUENCE [LARGE SCALE GENOMIC DNA]</scope>
    <source>
        <strain evidence="11">cv. Shandingzi</strain>
        <tissue evidence="10">Leaves</tissue>
    </source>
</reference>